<evidence type="ECO:0000256" key="8">
    <source>
        <dbReference type="ARBA" id="ARBA00022614"/>
    </source>
</evidence>
<evidence type="ECO:0000256" key="9">
    <source>
        <dbReference type="ARBA" id="ARBA00022679"/>
    </source>
</evidence>
<evidence type="ECO:0000256" key="7">
    <source>
        <dbReference type="ARBA" id="ARBA00022553"/>
    </source>
</evidence>
<keyword evidence="26" id="KW-1185">Reference proteome</keyword>
<dbReference type="InterPro" id="IPR011009">
    <property type="entry name" value="Kinase-like_dom_sf"/>
</dbReference>
<dbReference type="EC" id="2.7.11.1" evidence="4"/>
<evidence type="ECO:0000256" key="1">
    <source>
        <dbReference type="ARBA" id="ARBA00004162"/>
    </source>
</evidence>
<feature type="domain" description="Protein kinase" evidence="24">
    <location>
        <begin position="837"/>
        <end position="1128"/>
    </location>
</feature>
<name>A0ABC9EK62_9POAL</name>
<keyword evidence="13 22" id="KW-0547">Nucleotide-binding</keyword>
<dbReference type="Pfam" id="PF08263">
    <property type="entry name" value="LRRNT_2"/>
    <property type="match status" value="1"/>
</dbReference>
<proteinExistence type="inferred from homology"/>
<evidence type="ECO:0000256" key="15">
    <source>
        <dbReference type="ARBA" id="ARBA00022840"/>
    </source>
</evidence>
<evidence type="ECO:0000256" key="12">
    <source>
        <dbReference type="ARBA" id="ARBA00022737"/>
    </source>
</evidence>
<keyword evidence="15 22" id="KW-0067">ATP-binding</keyword>
<dbReference type="PROSITE" id="PS00107">
    <property type="entry name" value="PROTEIN_KINASE_ATP"/>
    <property type="match status" value="1"/>
</dbReference>
<dbReference type="InterPro" id="IPR017441">
    <property type="entry name" value="Protein_kinase_ATP_BS"/>
</dbReference>
<evidence type="ECO:0000256" key="6">
    <source>
        <dbReference type="ARBA" id="ARBA00022527"/>
    </source>
</evidence>
<evidence type="ECO:0000256" key="14">
    <source>
        <dbReference type="ARBA" id="ARBA00022777"/>
    </source>
</evidence>
<evidence type="ECO:0000256" key="13">
    <source>
        <dbReference type="ARBA" id="ARBA00022741"/>
    </source>
</evidence>
<dbReference type="PROSITE" id="PS50011">
    <property type="entry name" value="PROTEIN_KINASE_DOM"/>
    <property type="match status" value="1"/>
</dbReference>
<dbReference type="InterPro" id="IPR008271">
    <property type="entry name" value="Ser/Thr_kinase_AS"/>
</dbReference>
<dbReference type="Proteomes" id="UP001497457">
    <property type="component" value="Chromosome 4rd"/>
</dbReference>
<reference evidence="25 26" key="2">
    <citation type="submission" date="2024-10" db="EMBL/GenBank/DDBJ databases">
        <authorList>
            <person name="Ryan C."/>
        </authorList>
    </citation>
    <scope>NUCLEOTIDE SEQUENCE [LARGE SCALE GENOMIC DNA]</scope>
</reference>
<comment type="catalytic activity">
    <reaction evidence="20">
        <text>L-threonyl-[protein] + ATP = O-phospho-L-threonyl-[protein] + ADP + H(+)</text>
        <dbReference type="Rhea" id="RHEA:46608"/>
        <dbReference type="Rhea" id="RHEA-COMP:11060"/>
        <dbReference type="Rhea" id="RHEA-COMP:11605"/>
        <dbReference type="ChEBI" id="CHEBI:15378"/>
        <dbReference type="ChEBI" id="CHEBI:30013"/>
        <dbReference type="ChEBI" id="CHEBI:30616"/>
        <dbReference type="ChEBI" id="CHEBI:61977"/>
        <dbReference type="ChEBI" id="CHEBI:456216"/>
        <dbReference type="EC" id="2.7.11.1"/>
    </reaction>
</comment>
<evidence type="ECO:0000256" key="21">
    <source>
        <dbReference type="ARBA" id="ARBA00048679"/>
    </source>
</evidence>
<dbReference type="PANTHER" id="PTHR27008:SF497">
    <property type="entry name" value="OS11G0695000 PROTEIN"/>
    <property type="match status" value="1"/>
</dbReference>
<keyword evidence="11" id="KW-0732">Signal</keyword>
<dbReference type="Pfam" id="PF00560">
    <property type="entry name" value="LRR_1"/>
    <property type="match status" value="1"/>
</dbReference>
<dbReference type="FunFam" id="1.10.510.10:FF:000358">
    <property type="entry name" value="Putative leucine-rich repeat receptor-like serine/threonine-protein kinase"/>
    <property type="match status" value="1"/>
</dbReference>
<keyword evidence="19" id="KW-0325">Glycoprotein</keyword>
<gene>
    <name evidence="25" type="ORF">URODEC1_LOCUS96018</name>
</gene>
<keyword evidence="9" id="KW-0808">Transferase</keyword>
<evidence type="ECO:0000256" key="19">
    <source>
        <dbReference type="ARBA" id="ARBA00023180"/>
    </source>
</evidence>
<evidence type="ECO:0000256" key="4">
    <source>
        <dbReference type="ARBA" id="ARBA00012513"/>
    </source>
</evidence>
<dbReference type="SMART" id="SM00220">
    <property type="entry name" value="S_TKc"/>
    <property type="match status" value="1"/>
</dbReference>
<evidence type="ECO:0000256" key="2">
    <source>
        <dbReference type="ARBA" id="ARBA00004479"/>
    </source>
</evidence>
<keyword evidence="7" id="KW-0597">Phosphoprotein</keyword>
<dbReference type="SUPFAM" id="SSF52047">
    <property type="entry name" value="RNI-like"/>
    <property type="match status" value="1"/>
</dbReference>
<feature type="region of interest" description="Disordered" evidence="23">
    <location>
        <begin position="1130"/>
        <end position="1151"/>
    </location>
</feature>
<evidence type="ECO:0000256" key="20">
    <source>
        <dbReference type="ARBA" id="ARBA00047899"/>
    </source>
</evidence>
<dbReference type="CDD" id="cd14066">
    <property type="entry name" value="STKc_IRAK"/>
    <property type="match status" value="1"/>
</dbReference>
<dbReference type="InterPro" id="IPR013210">
    <property type="entry name" value="LRR_N_plant-typ"/>
</dbReference>
<evidence type="ECO:0000256" key="23">
    <source>
        <dbReference type="SAM" id="MobiDB-lite"/>
    </source>
</evidence>
<dbReference type="Pfam" id="PF13855">
    <property type="entry name" value="LRR_8"/>
    <property type="match status" value="2"/>
</dbReference>
<dbReference type="PROSITE" id="PS51450">
    <property type="entry name" value="LRR"/>
    <property type="match status" value="1"/>
</dbReference>
<dbReference type="Gene3D" id="3.30.200.20">
    <property type="entry name" value="Phosphorylase Kinase, domain 1"/>
    <property type="match status" value="1"/>
</dbReference>
<dbReference type="InterPro" id="IPR051809">
    <property type="entry name" value="Plant_receptor-like_S/T_kinase"/>
</dbReference>
<dbReference type="AlphaFoldDB" id="A0ABC9EK62"/>
<evidence type="ECO:0000256" key="22">
    <source>
        <dbReference type="PROSITE-ProRule" id="PRU10141"/>
    </source>
</evidence>
<dbReference type="GO" id="GO:0005886">
    <property type="term" value="C:plasma membrane"/>
    <property type="evidence" value="ECO:0007669"/>
    <property type="project" value="UniProtKB-SubCell"/>
</dbReference>
<keyword evidence="5" id="KW-1003">Cell membrane</keyword>
<dbReference type="InterPro" id="IPR003591">
    <property type="entry name" value="Leu-rich_rpt_typical-subtyp"/>
</dbReference>
<dbReference type="PANTHER" id="PTHR27008">
    <property type="entry name" value="OS04G0122200 PROTEIN"/>
    <property type="match status" value="1"/>
</dbReference>
<evidence type="ECO:0000313" key="25">
    <source>
        <dbReference type="EMBL" id="CAL5058091.1"/>
    </source>
</evidence>
<reference evidence="26" key="1">
    <citation type="submission" date="2024-06" db="EMBL/GenBank/DDBJ databases">
        <authorList>
            <person name="Ryan C."/>
        </authorList>
    </citation>
    <scope>NUCLEOTIDE SEQUENCE [LARGE SCALE GENOMIC DNA]</scope>
</reference>
<dbReference type="GO" id="GO:0005524">
    <property type="term" value="F:ATP binding"/>
    <property type="evidence" value="ECO:0007669"/>
    <property type="project" value="UniProtKB-UniRule"/>
</dbReference>
<keyword evidence="14" id="KW-0418">Kinase</keyword>
<protein>
    <recommendedName>
        <fullName evidence="4">non-specific serine/threonine protein kinase</fullName>
        <ecNumber evidence="4">2.7.11.1</ecNumber>
    </recommendedName>
</protein>
<keyword evidence="10" id="KW-0812">Transmembrane</keyword>
<evidence type="ECO:0000256" key="10">
    <source>
        <dbReference type="ARBA" id="ARBA00022692"/>
    </source>
</evidence>
<dbReference type="FunFam" id="3.80.10.10:FF:000095">
    <property type="entry name" value="LRR receptor-like serine/threonine-protein kinase GSO1"/>
    <property type="match status" value="2"/>
</dbReference>
<dbReference type="GO" id="GO:0004674">
    <property type="term" value="F:protein serine/threonine kinase activity"/>
    <property type="evidence" value="ECO:0007669"/>
    <property type="project" value="UniProtKB-KW"/>
</dbReference>
<keyword evidence="17" id="KW-0472">Membrane</keyword>
<dbReference type="PRINTS" id="PR00019">
    <property type="entry name" value="LEURICHRPT"/>
</dbReference>
<dbReference type="SUPFAM" id="SSF52058">
    <property type="entry name" value="L domain-like"/>
    <property type="match status" value="1"/>
</dbReference>
<feature type="binding site" evidence="22">
    <location>
        <position position="865"/>
    </location>
    <ligand>
        <name>ATP</name>
        <dbReference type="ChEBI" id="CHEBI:30616"/>
    </ligand>
</feature>
<evidence type="ECO:0000256" key="5">
    <source>
        <dbReference type="ARBA" id="ARBA00022475"/>
    </source>
</evidence>
<dbReference type="FunFam" id="3.30.200.20:FF:000661">
    <property type="entry name" value="Serine-threonine protein kinase plant-type"/>
    <property type="match status" value="1"/>
</dbReference>
<keyword evidence="6" id="KW-0723">Serine/threonine-protein kinase</keyword>
<evidence type="ECO:0000256" key="11">
    <source>
        <dbReference type="ARBA" id="ARBA00022729"/>
    </source>
</evidence>
<evidence type="ECO:0000313" key="26">
    <source>
        <dbReference type="Proteomes" id="UP001497457"/>
    </source>
</evidence>
<evidence type="ECO:0000256" key="16">
    <source>
        <dbReference type="ARBA" id="ARBA00022989"/>
    </source>
</evidence>
<comment type="catalytic activity">
    <reaction evidence="21">
        <text>L-seryl-[protein] + ATP = O-phospho-L-seryl-[protein] + ADP + H(+)</text>
        <dbReference type="Rhea" id="RHEA:17989"/>
        <dbReference type="Rhea" id="RHEA-COMP:9863"/>
        <dbReference type="Rhea" id="RHEA-COMP:11604"/>
        <dbReference type="ChEBI" id="CHEBI:15378"/>
        <dbReference type="ChEBI" id="CHEBI:29999"/>
        <dbReference type="ChEBI" id="CHEBI:30616"/>
        <dbReference type="ChEBI" id="CHEBI:83421"/>
        <dbReference type="ChEBI" id="CHEBI:456216"/>
        <dbReference type="EC" id="2.7.11.1"/>
    </reaction>
</comment>
<dbReference type="Pfam" id="PF00069">
    <property type="entry name" value="Pkinase"/>
    <property type="match status" value="1"/>
</dbReference>
<dbReference type="InterPro" id="IPR032675">
    <property type="entry name" value="LRR_dom_sf"/>
</dbReference>
<dbReference type="EMBL" id="OZ075114">
    <property type="protein sequence ID" value="CAL5058091.1"/>
    <property type="molecule type" value="Genomic_DNA"/>
</dbReference>
<dbReference type="InterPro" id="IPR000719">
    <property type="entry name" value="Prot_kinase_dom"/>
</dbReference>
<comment type="similarity">
    <text evidence="3">Belongs to the protein kinase superfamily. Ser/Thr protein kinase family.</text>
</comment>
<keyword evidence="12" id="KW-0677">Repeat</keyword>
<keyword evidence="16" id="KW-1133">Transmembrane helix</keyword>
<sequence>MLAPVHVHINVTSSPVDRSKETRQERSKAQLQACSCSPKNILRRNRAAMPFKHLLAALLPVALLAACASPGNDTDRAALLAFKAGLSDPLGVLRRNWTGGASVCDWAGVSCSRRHPGRITALALPGVPLQGEVTPGIGNLSFLSVLNLTNASLTGPIPPAIGRLRRLRHLDLNQNSLSGSIPAAIGNLTSLRLLDLYHNELSGEIPPELQNLRDLKYIRLDNNYLSGPIPYSMFNNTPFLSMINLGDNSLSGAIPAGVGSLSGIKKLYLHSNRLSGLVPPAIFNKSTLQALVLANNNELIGRIPDNATFNLPMLQIFSISGNKFSGRIPSGLATCRFLQKLSLYLNFFDDFMPAWLPTLSQLDFVSMGGNELVGSIPAGMSNLTRLNQLIVLQSNLSGEIPAELGQLRQLRWLNLAANQLTGSIPASLGNLSIIDTLDLSHNQLDGTVPVTFGHLRVLRFLNIEANNLGGELHFLGALSNCRNLQLLDIAMNSFVGSIPDGVGNFSNKLQKLYAQDNQISGSLPAVMANVSGLISILLSGNQLGQTIPWEIMLMENLQSLNLKNNLMVGVIPTEVGMLRSLIELHLDANKFTGSIPDGIGNLTNLQRLTLSQNNLSSSIPNILWHLENLIQINLSHNSLVGMLPVDIGSMKVIDQVDISTNHLSAAIPISLGQLQTLTDLNLSHNMFQDSMPDSLSKLTSLVTLDLSSNYLSGTIPNSLAYLTYLRNLNISFNKLEGQIPTGGVFSNTTLDSLMGNGALCGLPRLGFSPCARNSGSTKLHILKYVLPSIAAFAIAITVLSLIFKEKLKTPKQTPTTVDAVNNILVSYHEITRATRNFSGENLIGVGSFGKVFKGQLSDGLMVAIKVLNMEQERASKSFDVECQALRMARHRNLVRIISTCSNADFKALVLQYMRNGSLEALLHSGGRPQLGFLKRLDIMLDVAMALEYLHHHHFDVILHCDLKPSNVLLDEEFVGHLADFGVAKLLLGDETSIVAASMPGTIGYMAPEYGSIGKASRKSDVFSYGIMLLEVFTGKRPTDPRFVGELSLRQWVLDAFPTRIAEVTDPDLLQEEKANAFSDISTCSAPASTCNTLVSFVVSITELGLLCSSESPDRRIPMNEVAKKLKRIRTDYNSHSEDGVRARDPAARNNG</sequence>
<dbReference type="InterPro" id="IPR001611">
    <property type="entry name" value="Leu-rich_rpt"/>
</dbReference>
<dbReference type="InterPro" id="IPR055414">
    <property type="entry name" value="LRR_R13L4/SHOC2-like"/>
</dbReference>
<dbReference type="Pfam" id="PF23598">
    <property type="entry name" value="LRR_14"/>
    <property type="match status" value="2"/>
</dbReference>
<evidence type="ECO:0000259" key="24">
    <source>
        <dbReference type="PROSITE" id="PS50011"/>
    </source>
</evidence>
<dbReference type="Gene3D" id="3.80.10.10">
    <property type="entry name" value="Ribonuclease Inhibitor"/>
    <property type="match status" value="4"/>
</dbReference>
<comment type="subcellular location">
    <subcellularLocation>
        <location evidence="1">Cell membrane</location>
        <topology evidence="1">Single-pass membrane protein</topology>
    </subcellularLocation>
    <subcellularLocation>
        <location evidence="2">Membrane</location>
        <topology evidence="2">Single-pass type I membrane protein</topology>
    </subcellularLocation>
</comment>
<dbReference type="FunFam" id="3.80.10.10:FF:000101">
    <property type="entry name" value="LRR receptor-like serine/threonine-protein kinase ERECTA"/>
    <property type="match status" value="1"/>
</dbReference>
<evidence type="ECO:0000256" key="18">
    <source>
        <dbReference type="ARBA" id="ARBA00023170"/>
    </source>
</evidence>
<dbReference type="Gene3D" id="1.10.510.10">
    <property type="entry name" value="Transferase(Phosphotransferase) domain 1"/>
    <property type="match status" value="1"/>
</dbReference>
<evidence type="ECO:0000256" key="17">
    <source>
        <dbReference type="ARBA" id="ARBA00023136"/>
    </source>
</evidence>
<accession>A0ABC9EK62</accession>
<dbReference type="SMART" id="SM00369">
    <property type="entry name" value="LRR_TYP"/>
    <property type="match status" value="12"/>
</dbReference>
<dbReference type="SUPFAM" id="SSF56112">
    <property type="entry name" value="Protein kinase-like (PK-like)"/>
    <property type="match status" value="1"/>
</dbReference>
<keyword evidence="18" id="KW-0675">Receptor</keyword>
<dbReference type="PROSITE" id="PS00108">
    <property type="entry name" value="PROTEIN_KINASE_ST"/>
    <property type="match status" value="1"/>
</dbReference>
<keyword evidence="8" id="KW-0433">Leucine-rich repeat</keyword>
<organism evidence="25 26">
    <name type="scientific">Urochloa decumbens</name>
    <dbReference type="NCBI Taxonomy" id="240449"/>
    <lineage>
        <taxon>Eukaryota</taxon>
        <taxon>Viridiplantae</taxon>
        <taxon>Streptophyta</taxon>
        <taxon>Embryophyta</taxon>
        <taxon>Tracheophyta</taxon>
        <taxon>Spermatophyta</taxon>
        <taxon>Magnoliopsida</taxon>
        <taxon>Liliopsida</taxon>
        <taxon>Poales</taxon>
        <taxon>Poaceae</taxon>
        <taxon>PACMAD clade</taxon>
        <taxon>Panicoideae</taxon>
        <taxon>Panicodae</taxon>
        <taxon>Paniceae</taxon>
        <taxon>Melinidinae</taxon>
        <taxon>Urochloa</taxon>
    </lineage>
</organism>
<evidence type="ECO:0000256" key="3">
    <source>
        <dbReference type="ARBA" id="ARBA00008684"/>
    </source>
</evidence>